<evidence type="ECO:0000256" key="2">
    <source>
        <dbReference type="ARBA" id="ARBA00022643"/>
    </source>
</evidence>
<accession>A0ABV7T830</accession>
<keyword evidence="1" id="KW-0285">Flavoprotein</keyword>
<dbReference type="EC" id="1.13.12.-" evidence="4"/>
<dbReference type="CDD" id="cd04730">
    <property type="entry name" value="NPD_like"/>
    <property type="match status" value="1"/>
</dbReference>
<dbReference type="RefSeq" id="WP_386366876.1">
    <property type="nucleotide sequence ID" value="NZ_JBHRXZ010000024.1"/>
</dbReference>
<evidence type="ECO:0000256" key="3">
    <source>
        <dbReference type="ARBA" id="ARBA00023002"/>
    </source>
</evidence>
<dbReference type="Pfam" id="PF03060">
    <property type="entry name" value="NMO"/>
    <property type="match status" value="1"/>
</dbReference>
<keyword evidence="3 4" id="KW-0560">Oxidoreductase</keyword>
<keyword evidence="5" id="KW-1185">Reference proteome</keyword>
<evidence type="ECO:0000313" key="4">
    <source>
        <dbReference type="EMBL" id="MFC3609340.1"/>
    </source>
</evidence>
<sequence>MMAIKTRFTELFGVQHPIVMGGMQWVGSASFAAAVSNTGALGTVSALTQPSPEALAEEIRRCRELTDLPFAVNLTILPTVKPVPYDEYRAAIIEGGVRIVETAGSNPQAHIEAFKTAGIKVIHKCTAVRHALKAQSLGVDAISIDGFECAGHPGEDDVSGLVLIPATMDKLSIPVIASGGIADGRGLAAALALGADGVNLGTRFLCTHESPIHEAIKQKMVEADELSTTLMLRSFRNTVRVFRNEVALAVQGLERDQVEFGELAPLVSGARGRQVYEKGDPNAGVWSVGTCLGLINDVPSCAELVERMVSDARAIIDQRLAAMVA</sequence>
<comment type="caution">
    <text evidence="4">The sequence shown here is derived from an EMBL/GenBank/DDBJ whole genome shotgun (WGS) entry which is preliminary data.</text>
</comment>
<dbReference type="InterPro" id="IPR013785">
    <property type="entry name" value="Aldolase_TIM"/>
</dbReference>
<dbReference type="EMBL" id="JBHRXZ010000024">
    <property type="protein sequence ID" value="MFC3609340.1"/>
    <property type="molecule type" value="Genomic_DNA"/>
</dbReference>
<dbReference type="GO" id="GO:0016491">
    <property type="term" value="F:oxidoreductase activity"/>
    <property type="evidence" value="ECO:0007669"/>
    <property type="project" value="UniProtKB-KW"/>
</dbReference>
<dbReference type="Gene3D" id="3.20.20.70">
    <property type="entry name" value="Aldolase class I"/>
    <property type="match status" value="1"/>
</dbReference>
<dbReference type="InterPro" id="IPR004136">
    <property type="entry name" value="NMO"/>
</dbReference>
<protein>
    <submittedName>
        <fullName evidence="4">NAD(P)H-dependent flavin oxidoreductase</fullName>
        <ecNumber evidence="4">1.13.12.-</ecNumber>
    </submittedName>
</protein>
<organism evidence="4 5">
    <name type="scientific">Stutzerimonas tarimensis</name>
    <dbReference type="NCBI Taxonomy" id="1507735"/>
    <lineage>
        <taxon>Bacteria</taxon>
        <taxon>Pseudomonadati</taxon>
        <taxon>Pseudomonadota</taxon>
        <taxon>Gammaproteobacteria</taxon>
        <taxon>Pseudomonadales</taxon>
        <taxon>Pseudomonadaceae</taxon>
        <taxon>Stutzerimonas</taxon>
    </lineage>
</organism>
<gene>
    <name evidence="4" type="ORF">ACFOMF_16310</name>
</gene>
<evidence type="ECO:0000256" key="1">
    <source>
        <dbReference type="ARBA" id="ARBA00022630"/>
    </source>
</evidence>
<dbReference type="PANTHER" id="PTHR32332:SF20">
    <property type="entry name" value="2-NITROPROPANE DIOXYGENASE-LIKE PROTEIN"/>
    <property type="match status" value="1"/>
</dbReference>
<proteinExistence type="predicted"/>
<evidence type="ECO:0000313" key="5">
    <source>
        <dbReference type="Proteomes" id="UP001595630"/>
    </source>
</evidence>
<keyword evidence="2" id="KW-0288">FMN</keyword>
<name>A0ABV7T830_9GAMM</name>
<dbReference type="Proteomes" id="UP001595630">
    <property type="component" value="Unassembled WGS sequence"/>
</dbReference>
<reference evidence="5" key="1">
    <citation type="journal article" date="2019" name="Int. J. Syst. Evol. Microbiol.">
        <title>The Global Catalogue of Microorganisms (GCM) 10K type strain sequencing project: providing services to taxonomists for standard genome sequencing and annotation.</title>
        <authorList>
            <consortium name="The Broad Institute Genomics Platform"/>
            <consortium name="The Broad Institute Genome Sequencing Center for Infectious Disease"/>
            <person name="Wu L."/>
            <person name="Ma J."/>
        </authorList>
    </citation>
    <scope>NUCLEOTIDE SEQUENCE [LARGE SCALE GENOMIC DNA]</scope>
    <source>
        <strain evidence="5">KCTC 42447</strain>
    </source>
</reference>
<dbReference type="PANTHER" id="PTHR32332">
    <property type="entry name" value="2-NITROPROPANE DIOXYGENASE"/>
    <property type="match status" value="1"/>
</dbReference>
<dbReference type="SUPFAM" id="SSF51412">
    <property type="entry name" value="Inosine monophosphate dehydrogenase (IMPDH)"/>
    <property type="match status" value="1"/>
</dbReference>